<sequence length="335" mass="36855">MEPATGATGYEIVRDCRTPRPFDLIESNNGNLKEFEAGELPPCTECVIRIFTLAPSGKSEGIWISAKTFPQKTVNVRAQILRALKSALLVQWTETTRNCFVAYQIQISSATSQILVNTREEDSTPDIPKNIKAEVKNSKLVLVSWDVANPSPAVVAYSLSSVALALPTVDIVQASQIDKDKEEIEVKWTAVTEESTLSCPFSYLVKAKGINPVTKEPLEKMEVAPPNKSSPEDPKNLQILSATEDSLTIGMQPVTGSSRYEYTKRCGSSATSAAVTINDGNLKEFKAEELPSCQSCTITIYTLINNKKSRGADISGRTCEYRFYIPIRQEDIKSM</sequence>
<dbReference type="Proteomes" id="UP000784294">
    <property type="component" value="Unassembled WGS sequence"/>
</dbReference>
<keyword evidence="2" id="KW-1185">Reference proteome</keyword>
<evidence type="ECO:0000313" key="2">
    <source>
        <dbReference type="Proteomes" id="UP000784294"/>
    </source>
</evidence>
<name>A0A448WA23_9PLAT</name>
<dbReference type="AlphaFoldDB" id="A0A448WA23"/>
<evidence type="ECO:0000313" key="1">
    <source>
        <dbReference type="EMBL" id="VEL06620.1"/>
    </source>
</evidence>
<protein>
    <submittedName>
        <fullName evidence="1">Uncharacterized protein</fullName>
    </submittedName>
</protein>
<dbReference type="EMBL" id="CAAALY010000129">
    <property type="protein sequence ID" value="VEL06620.1"/>
    <property type="molecule type" value="Genomic_DNA"/>
</dbReference>
<proteinExistence type="predicted"/>
<gene>
    <name evidence="1" type="ORF">PXEA_LOCUS60</name>
</gene>
<comment type="caution">
    <text evidence="1">The sequence shown here is derived from an EMBL/GenBank/DDBJ whole genome shotgun (WGS) entry which is preliminary data.</text>
</comment>
<reference evidence="1" key="1">
    <citation type="submission" date="2018-11" db="EMBL/GenBank/DDBJ databases">
        <authorList>
            <consortium name="Pathogen Informatics"/>
        </authorList>
    </citation>
    <scope>NUCLEOTIDE SEQUENCE</scope>
</reference>
<organism evidence="1 2">
    <name type="scientific">Protopolystoma xenopodis</name>
    <dbReference type="NCBI Taxonomy" id="117903"/>
    <lineage>
        <taxon>Eukaryota</taxon>
        <taxon>Metazoa</taxon>
        <taxon>Spiralia</taxon>
        <taxon>Lophotrochozoa</taxon>
        <taxon>Platyhelminthes</taxon>
        <taxon>Monogenea</taxon>
        <taxon>Polyopisthocotylea</taxon>
        <taxon>Polystomatidea</taxon>
        <taxon>Polystomatidae</taxon>
        <taxon>Protopolystoma</taxon>
    </lineage>
</organism>
<accession>A0A448WA23</accession>